<evidence type="ECO:0000259" key="7">
    <source>
        <dbReference type="SMART" id="SM00704"/>
    </source>
</evidence>
<keyword evidence="3" id="KW-0408">Iron</keyword>
<dbReference type="Gene3D" id="3.40.5.90">
    <property type="entry name" value="CDGSH iron-sulfur domain, mitoNEET-type"/>
    <property type="match status" value="2"/>
</dbReference>
<proteinExistence type="predicted"/>
<reference evidence="8 9" key="1">
    <citation type="submission" date="2010-05" db="EMBL/GenBank/DDBJ databases">
        <title>The Genome Sequence of Thecamonas trahens ATCC 50062.</title>
        <authorList>
            <consortium name="The Broad Institute Genome Sequencing Platform"/>
            <person name="Russ C."/>
            <person name="Cuomo C."/>
            <person name="Shea T."/>
            <person name="Young S.K."/>
            <person name="Zeng Q."/>
            <person name="Koehrsen M."/>
            <person name="Haas B."/>
            <person name="Borodovsky M."/>
            <person name="Guigo R."/>
            <person name="Alvarado L."/>
            <person name="Berlin A."/>
            <person name="Bochicchio J."/>
            <person name="Borenstein D."/>
            <person name="Chapman S."/>
            <person name="Chen Z."/>
            <person name="Freedman E."/>
            <person name="Gellesch M."/>
            <person name="Goldberg J."/>
            <person name="Griggs A."/>
            <person name="Gujja S."/>
            <person name="Heilman E."/>
            <person name="Heiman D."/>
            <person name="Hepburn T."/>
            <person name="Howarth C."/>
            <person name="Jen D."/>
            <person name="Larson L."/>
            <person name="Mehta T."/>
            <person name="Park D."/>
            <person name="Pearson M."/>
            <person name="Roberts A."/>
            <person name="Saif S."/>
            <person name="Shenoy N."/>
            <person name="Sisk P."/>
            <person name="Stolte C."/>
            <person name="Sykes S."/>
            <person name="Thomson T."/>
            <person name="Walk T."/>
            <person name="White J."/>
            <person name="Yandava C."/>
            <person name="Burger G."/>
            <person name="Gray M.W."/>
            <person name="Holland P.W.H."/>
            <person name="King N."/>
            <person name="Lang F.B.F."/>
            <person name="Roger A.J."/>
            <person name="Ruiz-Trillo I."/>
            <person name="Lander E."/>
            <person name="Nusbaum C."/>
        </authorList>
    </citation>
    <scope>NUCLEOTIDE SEQUENCE [LARGE SCALE GENOMIC DNA]</scope>
    <source>
        <strain evidence="8 9">ATCC 50062</strain>
    </source>
</reference>
<evidence type="ECO:0000256" key="1">
    <source>
        <dbReference type="ARBA" id="ARBA00022714"/>
    </source>
</evidence>
<dbReference type="AlphaFoldDB" id="A0A0L0DJL6"/>
<dbReference type="InterPro" id="IPR052950">
    <property type="entry name" value="CISD"/>
</dbReference>
<dbReference type="PANTHER" id="PTHR46491:SF3">
    <property type="entry name" value="CDGSH IRON-SULFUR DOMAIN-CONTAINING PROTEIN 3, MITOCHONDRIAL"/>
    <property type="match status" value="1"/>
</dbReference>
<keyword evidence="6" id="KW-0175">Coiled coil</keyword>
<keyword evidence="4" id="KW-0411">Iron-sulfur</keyword>
<dbReference type="EMBL" id="GL349474">
    <property type="protein sequence ID" value="KNC52594.1"/>
    <property type="molecule type" value="Genomic_DNA"/>
</dbReference>
<dbReference type="GeneID" id="25567148"/>
<dbReference type="SMART" id="SM00704">
    <property type="entry name" value="ZnF_CDGSH"/>
    <property type="match status" value="1"/>
</dbReference>
<evidence type="ECO:0000256" key="5">
    <source>
        <dbReference type="ARBA" id="ARBA00034078"/>
    </source>
</evidence>
<evidence type="ECO:0000256" key="3">
    <source>
        <dbReference type="ARBA" id="ARBA00023004"/>
    </source>
</evidence>
<keyword evidence="2" id="KW-0479">Metal-binding</keyword>
<accession>A0A0L0DJL6</accession>
<dbReference type="eggNOG" id="ENOG502SXYT">
    <property type="taxonomic scope" value="Eukaryota"/>
</dbReference>
<feature type="domain" description="Iron-binding zinc finger CDGSH type" evidence="7">
    <location>
        <begin position="18"/>
        <end position="55"/>
    </location>
</feature>
<dbReference type="GO" id="GO:0051537">
    <property type="term" value="F:2 iron, 2 sulfur cluster binding"/>
    <property type="evidence" value="ECO:0007669"/>
    <property type="project" value="UniProtKB-KW"/>
</dbReference>
<dbReference type="RefSeq" id="XP_013755153.1">
    <property type="nucleotide sequence ID" value="XM_013899699.1"/>
</dbReference>
<dbReference type="Pfam" id="PF09360">
    <property type="entry name" value="zf-CDGSH"/>
    <property type="match status" value="1"/>
</dbReference>
<name>A0A0L0DJL6_THETB</name>
<evidence type="ECO:0000256" key="4">
    <source>
        <dbReference type="ARBA" id="ARBA00023014"/>
    </source>
</evidence>
<evidence type="ECO:0000256" key="2">
    <source>
        <dbReference type="ARBA" id="ARBA00022723"/>
    </source>
</evidence>
<gene>
    <name evidence="8" type="ORF">AMSG_08457</name>
</gene>
<dbReference type="Proteomes" id="UP000054408">
    <property type="component" value="Unassembled WGS sequence"/>
</dbReference>
<sequence>MSAGGFVDTNPHARVAGAAPFAVELEAGKSVWLCRCGHSADGIFCDGSHNKINESLPEAEHITPLEFTPEESKTYYVCACKRTGKLETTMMCDGSHAKKEVLKMYNQQLLKANSKLAAEKDELAKRVAELERQMAGL</sequence>
<evidence type="ECO:0000256" key="6">
    <source>
        <dbReference type="SAM" id="Coils"/>
    </source>
</evidence>
<feature type="coiled-coil region" evidence="6">
    <location>
        <begin position="102"/>
        <end position="133"/>
    </location>
</feature>
<dbReference type="GO" id="GO:0005739">
    <property type="term" value="C:mitochondrion"/>
    <property type="evidence" value="ECO:0007669"/>
    <property type="project" value="TreeGrafter"/>
</dbReference>
<organism evidence="8 9">
    <name type="scientific">Thecamonas trahens ATCC 50062</name>
    <dbReference type="NCBI Taxonomy" id="461836"/>
    <lineage>
        <taxon>Eukaryota</taxon>
        <taxon>Apusozoa</taxon>
        <taxon>Apusomonadida</taxon>
        <taxon>Apusomonadidae</taxon>
        <taxon>Thecamonas</taxon>
    </lineage>
</organism>
<keyword evidence="9" id="KW-1185">Reference proteome</keyword>
<dbReference type="OrthoDB" id="15717at2759"/>
<dbReference type="PANTHER" id="PTHR46491">
    <property type="entry name" value="CDGSH IRON SULFUR DOMAIN PROTEIN HOMOLOG"/>
    <property type="match status" value="1"/>
</dbReference>
<evidence type="ECO:0000313" key="8">
    <source>
        <dbReference type="EMBL" id="KNC52594.1"/>
    </source>
</evidence>
<dbReference type="InterPro" id="IPR042216">
    <property type="entry name" value="MitoNEET_CISD"/>
</dbReference>
<dbReference type="InterPro" id="IPR018967">
    <property type="entry name" value="FeS-contain_CDGSH-typ"/>
</dbReference>
<protein>
    <submittedName>
        <fullName evidence="8">Zinc finger CDGSH-type domain-containing protein</fullName>
    </submittedName>
</protein>
<dbReference type="STRING" id="461836.A0A0L0DJL6"/>
<evidence type="ECO:0000313" key="9">
    <source>
        <dbReference type="Proteomes" id="UP000054408"/>
    </source>
</evidence>
<keyword evidence="1" id="KW-0001">2Fe-2S</keyword>
<dbReference type="GO" id="GO:0046872">
    <property type="term" value="F:metal ion binding"/>
    <property type="evidence" value="ECO:0007669"/>
    <property type="project" value="UniProtKB-KW"/>
</dbReference>
<comment type="cofactor">
    <cofactor evidence="5">
        <name>[2Fe-2S] cluster</name>
        <dbReference type="ChEBI" id="CHEBI:190135"/>
    </cofactor>
</comment>